<dbReference type="InterPro" id="IPR011014">
    <property type="entry name" value="MscS_channel_TM-2"/>
</dbReference>
<dbReference type="EMBL" id="JAGSXH010000009">
    <property type="protein sequence ID" value="MBS2962237.1"/>
    <property type="molecule type" value="Genomic_DNA"/>
</dbReference>
<keyword evidence="5 7" id="KW-1133">Transmembrane helix</keyword>
<keyword evidence="3" id="KW-1003">Cell membrane</keyword>
<comment type="caution">
    <text evidence="11">The sequence shown here is derived from an EMBL/GenBank/DDBJ whole genome shotgun (WGS) entry which is preliminary data.</text>
</comment>
<proteinExistence type="inferred from homology"/>
<keyword evidence="6 7" id="KW-0472">Membrane</keyword>
<keyword evidence="12" id="KW-1185">Reference proteome</keyword>
<dbReference type="Proteomes" id="UP000677913">
    <property type="component" value="Unassembled WGS sequence"/>
</dbReference>
<dbReference type="GO" id="GO:0055085">
    <property type="term" value="P:transmembrane transport"/>
    <property type="evidence" value="ECO:0007669"/>
    <property type="project" value="InterPro"/>
</dbReference>
<dbReference type="AlphaFoldDB" id="A0A8J7WM73"/>
<keyword evidence="4 7" id="KW-0812">Transmembrane</keyword>
<evidence type="ECO:0000259" key="8">
    <source>
        <dbReference type="Pfam" id="PF00924"/>
    </source>
</evidence>
<sequence>MHAHDWIVVGVEIASGLAAAALARVLLRHTAARVARTAWRGDDVLVALVRVFLPWALLLGGVWAAALTLPLSDRWRADADRVLSAAMVLAATFAVARGAGLAVRSGALARSGVSGSASIFVHIARAAVLAVGCLIALESLGVSITPLLTALGVGGLAVALALQDTLTNLFAGIHILASRKVQPGDFIQLDGGQQGYVVDTNWRNTVIRQLPDNLVIVPNAVLAASVLTNYHRPVHEMSVLVQVGVSYDSDLEHVERVTCEVGREVMRQVDGAVAEHEPFIRYHTFGESSIDFSVILRASEVTSQYMIVHEFIKRLHRRYRAEGIEIPFPIRTLVPAAGGSLLGEPPTPRDGHLS</sequence>
<accession>A0A8J7WM73</accession>
<comment type="subcellular location">
    <subcellularLocation>
        <location evidence="1">Cell membrane</location>
        <topology evidence="1">Multi-pass membrane protein</topology>
    </subcellularLocation>
</comment>
<dbReference type="SUPFAM" id="SSF50182">
    <property type="entry name" value="Sm-like ribonucleoproteins"/>
    <property type="match status" value="1"/>
</dbReference>
<dbReference type="Gene3D" id="3.30.70.100">
    <property type="match status" value="1"/>
</dbReference>
<dbReference type="Pfam" id="PF00924">
    <property type="entry name" value="MS_channel_2nd"/>
    <property type="match status" value="1"/>
</dbReference>
<feature type="domain" description="Mechanosensitive ion channel transmembrane helices 2/3" evidence="10">
    <location>
        <begin position="125"/>
        <end position="163"/>
    </location>
</feature>
<dbReference type="GO" id="GO:0005886">
    <property type="term" value="C:plasma membrane"/>
    <property type="evidence" value="ECO:0007669"/>
    <property type="project" value="UniProtKB-SubCell"/>
</dbReference>
<dbReference type="InterPro" id="IPR011066">
    <property type="entry name" value="MscS_channel_C_sf"/>
</dbReference>
<feature type="transmembrane region" description="Helical" evidence="7">
    <location>
        <begin position="143"/>
        <end position="162"/>
    </location>
</feature>
<dbReference type="RefSeq" id="WP_211464676.1">
    <property type="nucleotide sequence ID" value="NZ_JAGSXH010000009.1"/>
</dbReference>
<dbReference type="InterPro" id="IPR023408">
    <property type="entry name" value="MscS_beta-dom_sf"/>
</dbReference>
<feature type="domain" description="Mechanosensitive ion channel MscS C-terminal" evidence="9">
    <location>
        <begin position="240"/>
        <end position="326"/>
    </location>
</feature>
<feature type="domain" description="Mechanosensitive ion channel MscS" evidence="8">
    <location>
        <begin position="164"/>
        <end position="232"/>
    </location>
</feature>
<dbReference type="InterPro" id="IPR010920">
    <property type="entry name" value="LSM_dom_sf"/>
</dbReference>
<feature type="transmembrane region" description="Helical" evidence="7">
    <location>
        <begin position="47"/>
        <end position="70"/>
    </location>
</feature>
<evidence type="ECO:0000259" key="9">
    <source>
        <dbReference type="Pfam" id="PF21082"/>
    </source>
</evidence>
<feature type="transmembrane region" description="Helical" evidence="7">
    <location>
        <begin position="82"/>
        <end position="103"/>
    </location>
</feature>
<evidence type="ECO:0000256" key="3">
    <source>
        <dbReference type="ARBA" id="ARBA00022475"/>
    </source>
</evidence>
<dbReference type="InterPro" id="IPR006685">
    <property type="entry name" value="MscS_channel_2nd"/>
</dbReference>
<evidence type="ECO:0000313" key="11">
    <source>
        <dbReference type="EMBL" id="MBS2962237.1"/>
    </source>
</evidence>
<dbReference type="PANTHER" id="PTHR30566">
    <property type="entry name" value="YNAI-RELATED MECHANOSENSITIVE ION CHANNEL"/>
    <property type="match status" value="1"/>
</dbReference>
<evidence type="ECO:0000256" key="5">
    <source>
        <dbReference type="ARBA" id="ARBA00022989"/>
    </source>
</evidence>
<evidence type="ECO:0000256" key="6">
    <source>
        <dbReference type="ARBA" id="ARBA00023136"/>
    </source>
</evidence>
<evidence type="ECO:0000313" key="12">
    <source>
        <dbReference type="Proteomes" id="UP000677913"/>
    </source>
</evidence>
<name>A0A8J7WM73_9ACTN</name>
<dbReference type="PANTHER" id="PTHR30566:SF25">
    <property type="entry name" value="INNER MEMBRANE PROTEIN"/>
    <property type="match status" value="1"/>
</dbReference>
<dbReference type="Gene3D" id="1.10.287.1260">
    <property type="match status" value="1"/>
</dbReference>
<organism evidence="11 12">
    <name type="scientific">Actinocrinis puniceicyclus</name>
    <dbReference type="NCBI Taxonomy" id="977794"/>
    <lineage>
        <taxon>Bacteria</taxon>
        <taxon>Bacillati</taxon>
        <taxon>Actinomycetota</taxon>
        <taxon>Actinomycetes</taxon>
        <taxon>Catenulisporales</taxon>
        <taxon>Actinospicaceae</taxon>
        <taxon>Actinocrinis</taxon>
    </lineage>
</organism>
<dbReference type="InterPro" id="IPR049278">
    <property type="entry name" value="MS_channel_C"/>
</dbReference>
<dbReference type="Gene3D" id="2.30.30.60">
    <property type="match status" value="1"/>
</dbReference>
<dbReference type="SUPFAM" id="SSF82861">
    <property type="entry name" value="Mechanosensitive channel protein MscS (YggB), transmembrane region"/>
    <property type="match status" value="1"/>
</dbReference>
<dbReference type="InterPro" id="IPR049142">
    <property type="entry name" value="MS_channel_1st"/>
</dbReference>
<protein>
    <submittedName>
        <fullName evidence="11">Mechanosensitive ion channel family protein</fullName>
    </submittedName>
</protein>
<evidence type="ECO:0000256" key="1">
    <source>
        <dbReference type="ARBA" id="ARBA00004651"/>
    </source>
</evidence>
<evidence type="ECO:0000256" key="7">
    <source>
        <dbReference type="SAM" id="Phobius"/>
    </source>
</evidence>
<gene>
    <name evidence="11" type="ORF">KGA66_04215</name>
</gene>
<comment type="similarity">
    <text evidence="2">Belongs to the MscS (TC 1.A.23) family.</text>
</comment>
<evidence type="ECO:0000256" key="4">
    <source>
        <dbReference type="ARBA" id="ARBA00022692"/>
    </source>
</evidence>
<dbReference type="Pfam" id="PF21088">
    <property type="entry name" value="MS_channel_1st"/>
    <property type="match status" value="1"/>
</dbReference>
<feature type="transmembrane region" description="Helical" evidence="7">
    <location>
        <begin position="6"/>
        <end position="27"/>
    </location>
</feature>
<evidence type="ECO:0000256" key="2">
    <source>
        <dbReference type="ARBA" id="ARBA00008017"/>
    </source>
</evidence>
<dbReference type="SUPFAM" id="SSF82689">
    <property type="entry name" value="Mechanosensitive channel protein MscS (YggB), C-terminal domain"/>
    <property type="match status" value="1"/>
</dbReference>
<dbReference type="Pfam" id="PF21082">
    <property type="entry name" value="MS_channel_3rd"/>
    <property type="match status" value="1"/>
</dbReference>
<reference evidence="11" key="1">
    <citation type="submission" date="2021-04" db="EMBL/GenBank/DDBJ databases">
        <title>Genome based classification of Actinospica acidithermotolerans sp. nov., an actinobacterium isolated from an Indonesian hot spring.</title>
        <authorList>
            <person name="Kusuma A.B."/>
            <person name="Putra K.E."/>
            <person name="Nafisah S."/>
            <person name="Loh J."/>
            <person name="Nouioui I."/>
            <person name="Goodfellow M."/>
        </authorList>
    </citation>
    <scope>NUCLEOTIDE SEQUENCE</scope>
    <source>
        <strain evidence="11">DSM 45618</strain>
    </source>
</reference>
<feature type="transmembrane region" description="Helical" evidence="7">
    <location>
        <begin position="115"/>
        <end position="137"/>
    </location>
</feature>
<evidence type="ECO:0000259" key="10">
    <source>
        <dbReference type="Pfam" id="PF21088"/>
    </source>
</evidence>